<sequence>MFNKLKQFKDMRDQAKQMQNALSKETAEGTGAWGKVKVTMDGNMEIIKLEIADEMMANKEKLADGIKDAHKDAMKRIQKIMAKKMQEMGGFGNFPWLS</sequence>
<gene>
    <name evidence="3" type="ORF">A2Y83_04975</name>
</gene>
<dbReference type="Pfam" id="PF02575">
    <property type="entry name" value="YbaB_DNA_bd"/>
    <property type="match status" value="1"/>
</dbReference>
<comment type="caution">
    <text evidence="3">The sequence shown here is derived from an EMBL/GenBank/DDBJ whole genome shotgun (WGS) entry which is preliminary data.</text>
</comment>
<evidence type="ECO:0000256" key="2">
    <source>
        <dbReference type="HAMAP-Rule" id="MF_00274"/>
    </source>
</evidence>
<dbReference type="SUPFAM" id="SSF82607">
    <property type="entry name" value="YbaB-like"/>
    <property type="match status" value="1"/>
</dbReference>
<comment type="subcellular location">
    <subcellularLocation>
        <location evidence="2">Cytoplasm</location>
        <location evidence="2">Nucleoid</location>
    </subcellularLocation>
</comment>
<dbReference type="Proteomes" id="UP000178323">
    <property type="component" value="Unassembled WGS sequence"/>
</dbReference>
<dbReference type="PANTHER" id="PTHR33449:SF1">
    <property type="entry name" value="NUCLEOID-ASSOCIATED PROTEIN YBAB"/>
    <property type="match status" value="1"/>
</dbReference>
<dbReference type="InterPro" id="IPR004401">
    <property type="entry name" value="YbaB/EbfC"/>
</dbReference>
<comment type="subunit">
    <text evidence="2">Homodimer.</text>
</comment>
<dbReference type="InterPro" id="IPR036894">
    <property type="entry name" value="YbaB-like_sf"/>
</dbReference>
<keyword evidence="1 2" id="KW-0238">DNA-binding</keyword>
<dbReference type="PANTHER" id="PTHR33449">
    <property type="entry name" value="NUCLEOID-ASSOCIATED PROTEIN YBAB"/>
    <property type="match status" value="1"/>
</dbReference>
<evidence type="ECO:0000313" key="3">
    <source>
        <dbReference type="EMBL" id="OGF20337.1"/>
    </source>
</evidence>
<dbReference type="GO" id="GO:0043590">
    <property type="term" value="C:bacterial nucleoid"/>
    <property type="evidence" value="ECO:0007669"/>
    <property type="project" value="UniProtKB-UniRule"/>
</dbReference>
<comment type="function">
    <text evidence="2">Binds to DNA and alters its conformation. May be involved in regulation of gene expression, nucleoid organization and DNA protection.</text>
</comment>
<keyword evidence="2" id="KW-0963">Cytoplasm</keyword>
<dbReference type="STRING" id="1797985.A2Y83_04975"/>
<accession>A0A1F5S0W3</accession>
<dbReference type="Gene3D" id="3.30.1310.10">
    <property type="entry name" value="Nucleoid-associated protein YbaB-like domain"/>
    <property type="match status" value="1"/>
</dbReference>
<dbReference type="AlphaFoldDB" id="A0A1F5S0W3"/>
<dbReference type="PIRSF" id="PIRSF004555">
    <property type="entry name" value="UCP004555"/>
    <property type="match status" value="1"/>
</dbReference>
<dbReference type="GO" id="GO:0005829">
    <property type="term" value="C:cytosol"/>
    <property type="evidence" value="ECO:0007669"/>
    <property type="project" value="TreeGrafter"/>
</dbReference>
<reference evidence="3 4" key="1">
    <citation type="journal article" date="2016" name="Nat. Commun.">
        <title>Thousands of microbial genomes shed light on interconnected biogeochemical processes in an aquifer system.</title>
        <authorList>
            <person name="Anantharaman K."/>
            <person name="Brown C.T."/>
            <person name="Hug L.A."/>
            <person name="Sharon I."/>
            <person name="Castelle C.J."/>
            <person name="Probst A.J."/>
            <person name="Thomas B.C."/>
            <person name="Singh A."/>
            <person name="Wilkins M.J."/>
            <person name="Karaoz U."/>
            <person name="Brodie E.L."/>
            <person name="Williams K.H."/>
            <person name="Hubbard S.S."/>
            <person name="Banfield J.F."/>
        </authorList>
    </citation>
    <scope>NUCLEOTIDE SEQUENCE [LARGE SCALE GENOMIC DNA]</scope>
</reference>
<dbReference type="GO" id="GO:0003677">
    <property type="term" value="F:DNA binding"/>
    <property type="evidence" value="ECO:0007669"/>
    <property type="project" value="UniProtKB-UniRule"/>
</dbReference>
<dbReference type="HAMAP" id="MF_00274">
    <property type="entry name" value="DNA_YbaB_EbfC"/>
    <property type="match status" value="1"/>
</dbReference>
<protein>
    <recommendedName>
        <fullName evidence="2">Nucleoid-associated protein A2Y83_04975</fullName>
    </recommendedName>
</protein>
<comment type="similarity">
    <text evidence="2">Belongs to the YbaB/EbfC family.</text>
</comment>
<name>A0A1F5S0W3_9BACT</name>
<organism evidence="3 4">
    <name type="scientific">Candidatus Falkowbacteria bacterium RBG_13_39_14</name>
    <dbReference type="NCBI Taxonomy" id="1797985"/>
    <lineage>
        <taxon>Bacteria</taxon>
        <taxon>Candidatus Falkowiibacteriota</taxon>
    </lineage>
</organism>
<proteinExistence type="inferred from homology"/>
<evidence type="ECO:0000313" key="4">
    <source>
        <dbReference type="Proteomes" id="UP000178323"/>
    </source>
</evidence>
<dbReference type="EMBL" id="MFFS01000097">
    <property type="protein sequence ID" value="OGF20337.1"/>
    <property type="molecule type" value="Genomic_DNA"/>
</dbReference>
<evidence type="ECO:0000256" key="1">
    <source>
        <dbReference type="ARBA" id="ARBA00023125"/>
    </source>
</evidence>